<organism evidence="3 4">
    <name type="scientific">Ranatra chinensis</name>
    <dbReference type="NCBI Taxonomy" id="642074"/>
    <lineage>
        <taxon>Eukaryota</taxon>
        <taxon>Metazoa</taxon>
        <taxon>Ecdysozoa</taxon>
        <taxon>Arthropoda</taxon>
        <taxon>Hexapoda</taxon>
        <taxon>Insecta</taxon>
        <taxon>Pterygota</taxon>
        <taxon>Neoptera</taxon>
        <taxon>Paraneoptera</taxon>
        <taxon>Hemiptera</taxon>
        <taxon>Heteroptera</taxon>
        <taxon>Panheteroptera</taxon>
        <taxon>Nepomorpha</taxon>
        <taxon>Nepidae</taxon>
        <taxon>Ranatrinae</taxon>
        <taxon>Ranatra</taxon>
    </lineage>
</organism>
<feature type="compositionally biased region" description="Basic and acidic residues" evidence="1">
    <location>
        <begin position="365"/>
        <end position="381"/>
    </location>
</feature>
<keyword evidence="2" id="KW-0472">Membrane</keyword>
<feature type="transmembrane region" description="Helical" evidence="2">
    <location>
        <begin position="102"/>
        <end position="124"/>
    </location>
</feature>
<dbReference type="EMBL" id="JBFDAA010000003">
    <property type="protein sequence ID" value="KAL1139140.1"/>
    <property type="molecule type" value="Genomic_DNA"/>
</dbReference>
<proteinExistence type="predicted"/>
<dbReference type="AlphaFoldDB" id="A0ABD0YT44"/>
<feature type="region of interest" description="Disordered" evidence="1">
    <location>
        <begin position="163"/>
        <end position="188"/>
    </location>
</feature>
<evidence type="ECO:0000313" key="4">
    <source>
        <dbReference type="Proteomes" id="UP001558652"/>
    </source>
</evidence>
<protein>
    <submittedName>
        <fullName evidence="3">Uncharacterized protein</fullName>
    </submittedName>
</protein>
<evidence type="ECO:0000313" key="3">
    <source>
        <dbReference type="EMBL" id="KAL1139140.1"/>
    </source>
</evidence>
<keyword evidence="4" id="KW-1185">Reference proteome</keyword>
<reference evidence="3 4" key="1">
    <citation type="submission" date="2024-07" db="EMBL/GenBank/DDBJ databases">
        <title>Chromosome-level genome assembly of the water stick insect Ranatra chinensis (Heteroptera: Nepidae).</title>
        <authorList>
            <person name="Liu X."/>
        </authorList>
    </citation>
    <scope>NUCLEOTIDE SEQUENCE [LARGE SCALE GENOMIC DNA]</scope>
    <source>
        <strain evidence="3">Cailab_2021Rc</strain>
        <tissue evidence="3">Muscle</tissue>
    </source>
</reference>
<evidence type="ECO:0000256" key="2">
    <source>
        <dbReference type="SAM" id="Phobius"/>
    </source>
</evidence>
<keyword evidence="2" id="KW-0812">Transmembrane</keyword>
<gene>
    <name evidence="3" type="ORF">AAG570_009200</name>
</gene>
<feature type="compositionally biased region" description="Polar residues" evidence="1">
    <location>
        <begin position="399"/>
        <end position="409"/>
    </location>
</feature>
<feature type="region of interest" description="Disordered" evidence="1">
    <location>
        <begin position="426"/>
        <end position="450"/>
    </location>
</feature>
<sequence length="450" mass="50632">MASKGRKMFYQNKKRETTAIGHTITKEWQIARTVFRRILRLVLLEHISALGRHPMPERLWVIRVVLCLYRDRVFGLRDGTYKSSCTVITRSHSSRRSKRHPFAIVLVGLCLLLTLAFESGGAAVRSGGFRRRAPTPGVPMLRAVPYQRRAPANSRVYRQQPHLATPPQHHPHHKWAATGPYRAGPPRPPKYKRGTTHLPPARPVQKFRYYGHPGKTGNPPKYAHLKPSVVRTRPERRPNPYLPSRTEVRPSVPPYAALPDSYPEPHSTHYGKPHPTQGSPEPPLSHKNVGEPRPTEKLPTSYVSFYKTDTRQTPNDLYDASGSSKDGAKVSATSYGYKQTHHYASEDSDESSREGYSRGTYGYKTADEGRKKEVEESDRSRFQAPERTFGFVPVDDPAPNSSRVQSSASFSLVPSKSYYVGTTIEHSPQTSPVLSPNYYDEPSSSATVKT</sequence>
<evidence type="ECO:0000256" key="1">
    <source>
        <dbReference type="SAM" id="MobiDB-lite"/>
    </source>
</evidence>
<comment type="caution">
    <text evidence="3">The sequence shown here is derived from an EMBL/GenBank/DDBJ whole genome shotgun (WGS) entry which is preliminary data.</text>
</comment>
<accession>A0ABD0YT44</accession>
<dbReference type="Proteomes" id="UP001558652">
    <property type="component" value="Unassembled WGS sequence"/>
</dbReference>
<feature type="region of interest" description="Disordered" evidence="1">
    <location>
        <begin position="211"/>
        <end position="409"/>
    </location>
</feature>
<name>A0ABD0YT44_9HEMI</name>
<keyword evidence="2" id="KW-1133">Transmembrane helix</keyword>